<gene>
    <name evidence="3" type="primary">HAEM-L</name>
    <name evidence="3" type="ORF">Hamer_G016980</name>
</gene>
<dbReference type="InterPro" id="IPR001096">
    <property type="entry name" value="Peptidase_C13"/>
</dbReference>
<dbReference type="InterPro" id="IPR048501">
    <property type="entry name" value="Legum_prodom"/>
</dbReference>
<dbReference type="PANTHER" id="PTHR12000">
    <property type="entry name" value="HEMOGLOBINASE FAMILY MEMBER"/>
    <property type="match status" value="1"/>
</dbReference>
<name>A0A8J5N8R6_HOMAM</name>
<dbReference type="GO" id="GO:0004197">
    <property type="term" value="F:cysteine-type endopeptidase activity"/>
    <property type="evidence" value="ECO:0007669"/>
    <property type="project" value="TreeGrafter"/>
</dbReference>
<feature type="domain" description="Legumain prodomain" evidence="2">
    <location>
        <begin position="100"/>
        <end position="187"/>
    </location>
</feature>
<dbReference type="Gene3D" id="3.40.50.1460">
    <property type="match status" value="2"/>
</dbReference>
<organism evidence="3 4">
    <name type="scientific">Homarus americanus</name>
    <name type="common">American lobster</name>
    <dbReference type="NCBI Taxonomy" id="6706"/>
    <lineage>
        <taxon>Eukaryota</taxon>
        <taxon>Metazoa</taxon>
        <taxon>Ecdysozoa</taxon>
        <taxon>Arthropoda</taxon>
        <taxon>Crustacea</taxon>
        <taxon>Multicrustacea</taxon>
        <taxon>Malacostraca</taxon>
        <taxon>Eumalacostraca</taxon>
        <taxon>Eucarida</taxon>
        <taxon>Decapoda</taxon>
        <taxon>Pleocyemata</taxon>
        <taxon>Astacidea</taxon>
        <taxon>Nephropoidea</taxon>
        <taxon>Nephropidae</taxon>
        <taxon>Homarus</taxon>
    </lineage>
</organism>
<dbReference type="Gene3D" id="1.10.132.130">
    <property type="match status" value="1"/>
</dbReference>
<dbReference type="AlphaFoldDB" id="A0A8J5N8R6"/>
<evidence type="ECO:0000259" key="2">
    <source>
        <dbReference type="Pfam" id="PF20985"/>
    </source>
</evidence>
<evidence type="ECO:0000256" key="1">
    <source>
        <dbReference type="ARBA" id="ARBA00009941"/>
    </source>
</evidence>
<reference evidence="3" key="1">
    <citation type="journal article" date="2021" name="Sci. Adv.">
        <title>The American lobster genome reveals insights on longevity, neural, and immune adaptations.</title>
        <authorList>
            <person name="Polinski J.M."/>
            <person name="Zimin A.V."/>
            <person name="Clark K.F."/>
            <person name="Kohn A.B."/>
            <person name="Sadowski N."/>
            <person name="Timp W."/>
            <person name="Ptitsyn A."/>
            <person name="Khanna P."/>
            <person name="Romanova D.Y."/>
            <person name="Williams P."/>
            <person name="Greenwood S.J."/>
            <person name="Moroz L.L."/>
            <person name="Walt D.R."/>
            <person name="Bodnar A.G."/>
        </authorList>
    </citation>
    <scope>NUCLEOTIDE SEQUENCE</scope>
    <source>
        <strain evidence="3">GMGI-L3</strain>
    </source>
</reference>
<dbReference type="EMBL" id="JAHLQT010004419">
    <property type="protein sequence ID" value="KAG7176016.1"/>
    <property type="molecule type" value="Genomic_DNA"/>
</dbReference>
<comment type="similarity">
    <text evidence="1">Belongs to the peptidase C13 family.</text>
</comment>
<protein>
    <submittedName>
        <fullName evidence="3">Hemoglobinase-like</fullName>
    </submittedName>
</protein>
<dbReference type="Proteomes" id="UP000747542">
    <property type="component" value="Unassembled WGS sequence"/>
</dbReference>
<dbReference type="Pfam" id="PF20985">
    <property type="entry name" value="Legum_prodom"/>
    <property type="match status" value="1"/>
</dbReference>
<evidence type="ECO:0000313" key="3">
    <source>
        <dbReference type="EMBL" id="KAG7176016.1"/>
    </source>
</evidence>
<dbReference type="InterPro" id="IPR046427">
    <property type="entry name" value="Legumain_prodom_sf"/>
</dbReference>
<dbReference type="GO" id="GO:0006624">
    <property type="term" value="P:vacuolar protein processing"/>
    <property type="evidence" value="ECO:0007669"/>
    <property type="project" value="TreeGrafter"/>
</dbReference>
<dbReference type="CDD" id="cd21115">
    <property type="entry name" value="legumain_C"/>
    <property type="match status" value="1"/>
</dbReference>
<proteinExistence type="inferred from homology"/>
<dbReference type="PANTHER" id="PTHR12000:SF42">
    <property type="entry name" value="LEGUMAIN"/>
    <property type="match status" value="1"/>
</dbReference>
<accession>A0A8J5N8R6</accession>
<evidence type="ECO:0000313" key="4">
    <source>
        <dbReference type="Proteomes" id="UP000747542"/>
    </source>
</evidence>
<comment type="caution">
    <text evidence="3">The sequence shown here is derived from an EMBL/GenBank/DDBJ whole genome shotgun (WGS) entry which is preliminary data.</text>
</comment>
<dbReference type="GO" id="GO:0051603">
    <property type="term" value="P:proteolysis involved in protein catabolic process"/>
    <property type="evidence" value="ECO:0007669"/>
    <property type="project" value="TreeGrafter"/>
</dbReference>
<keyword evidence="4" id="KW-1185">Reference proteome</keyword>
<dbReference type="GO" id="GO:0005773">
    <property type="term" value="C:vacuole"/>
    <property type="evidence" value="ECO:0007669"/>
    <property type="project" value="GOC"/>
</dbReference>
<sequence length="196" mass="22716">MVDHGAPGIFAFPAEYLSATALSNTFLKMHQEHRYRQENIHRETLKNQFLLVHHEVTTSDVMHWGQLKLAGQKLSRFLGSKNNPILDHNNPINLHSNHNRALVKTLMHRLIEEVVNDEEMLSKIIRRNHQHDITRWDCYLASVRSFHARCFDIAQNTYALRVLKNLVNLCEHGYTADQVDQATRSVCTHQAYTGII</sequence>